<keyword evidence="2" id="KW-1185">Reference proteome</keyword>
<dbReference type="AlphaFoldDB" id="A0A7W7YK26"/>
<comment type="caution">
    <text evidence="1">The sequence shown here is derived from an EMBL/GenBank/DDBJ whole genome shotgun (WGS) entry which is preliminary data.</text>
</comment>
<sequence>MTVKASEKVEVSATELSNVRNALIEAKNGNDDVAFAKAVADFDTALKKLGVAQEALEKVKAHVWDKGWGGSWSVDTTWNESGEKH</sequence>
<evidence type="ECO:0000313" key="1">
    <source>
        <dbReference type="EMBL" id="MBB5037569.1"/>
    </source>
</evidence>
<gene>
    <name evidence="1" type="ORF">HNQ64_001818</name>
</gene>
<reference evidence="1 2" key="1">
    <citation type="submission" date="2020-08" db="EMBL/GenBank/DDBJ databases">
        <title>Genomic Encyclopedia of Type Strains, Phase IV (KMG-IV): sequencing the most valuable type-strain genomes for metagenomic binning, comparative biology and taxonomic classification.</title>
        <authorList>
            <person name="Goeker M."/>
        </authorList>
    </citation>
    <scope>NUCLEOTIDE SEQUENCE [LARGE SCALE GENOMIC DNA]</scope>
    <source>
        <strain evidence="1 2">DSM 12251</strain>
    </source>
</reference>
<evidence type="ECO:0000313" key="2">
    <source>
        <dbReference type="Proteomes" id="UP000534294"/>
    </source>
</evidence>
<accession>A0A7W7YK26</accession>
<dbReference type="Proteomes" id="UP000534294">
    <property type="component" value="Unassembled WGS sequence"/>
</dbReference>
<protein>
    <submittedName>
        <fullName evidence="1">Septation ring formation regulator EzrA</fullName>
    </submittedName>
</protein>
<organism evidence="1 2">
    <name type="scientific">Prosthecobacter dejongeii</name>
    <dbReference type="NCBI Taxonomy" id="48465"/>
    <lineage>
        <taxon>Bacteria</taxon>
        <taxon>Pseudomonadati</taxon>
        <taxon>Verrucomicrobiota</taxon>
        <taxon>Verrucomicrobiia</taxon>
        <taxon>Verrucomicrobiales</taxon>
        <taxon>Verrucomicrobiaceae</taxon>
        <taxon>Prosthecobacter</taxon>
    </lineage>
</organism>
<dbReference type="EMBL" id="JACHIF010000003">
    <property type="protein sequence ID" value="MBB5037569.1"/>
    <property type="molecule type" value="Genomic_DNA"/>
</dbReference>
<proteinExistence type="predicted"/>
<dbReference type="RefSeq" id="WP_184207592.1">
    <property type="nucleotide sequence ID" value="NZ_JACHIF010000003.1"/>
</dbReference>
<name>A0A7W7YK26_9BACT</name>